<dbReference type="Gene3D" id="1.25.40.10">
    <property type="entry name" value="Tetratricopeptide repeat domain"/>
    <property type="match status" value="1"/>
</dbReference>
<dbReference type="EMBL" id="CP115541">
    <property type="protein sequence ID" value="WNH52298.1"/>
    <property type="molecule type" value="Genomic_DNA"/>
</dbReference>
<name>A0ABY9YQ06_9GAMM</name>
<evidence type="ECO:0000313" key="1">
    <source>
        <dbReference type="EMBL" id="WNH52298.1"/>
    </source>
</evidence>
<proteinExistence type="predicted"/>
<keyword evidence="2" id="KW-1185">Reference proteome</keyword>
<protein>
    <recommendedName>
        <fullName evidence="3">Sel1 repeat family protein</fullName>
    </recommendedName>
</protein>
<accession>A0ABY9YQ06</accession>
<dbReference type="InterPro" id="IPR011990">
    <property type="entry name" value="TPR-like_helical_dom_sf"/>
</dbReference>
<dbReference type="Proteomes" id="UP001302072">
    <property type="component" value="Chromosome"/>
</dbReference>
<gene>
    <name evidence="1" type="ORF">PDM29_18510</name>
</gene>
<evidence type="ECO:0000313" key="2">
    <source>
        <dbReference type="Proteomes" id="UP001302072"/>
    </source>
</evidence>
<sequence>MNRRVHPDFKQAIRLLDKGQARGALELAERLVASANEMGRLDGHICRGMVYEDGGIDLEPDFGRAMDSYRRASLMAPCAYTFIHLARMSMKMKNYPEALRFLTISEDYEQTPEVLLGFGLYHEAHLPEGASAAKSYFVKAALRGRFAGFFGYSRVARSIDQNFRALGMDCMRIASGPFIALAIGLRARYQF</sequence>
<dbReference type="RefSeq" id="WP_311191502.1">
    <property type="nucleotide sequence ID" value="NZ_CP115541.1"/>
</dbReference>
<dbReference type="SUPFAM" id="SSF81901">
    <property type="entry name" value="HCP-like"/>
    <property type="match status" value="1"/>
</dbReference>
<reference evidence="1 2" key="1">
    <citation type="submission" date="2022-12" db="EMBL/GenBank/DDBJ databases">
        <title>Two new species, Stenotrophomonas aracearum and Stenotrophomonas oahuensis, isolated from Anthurium (Araceae family) in Hawaii.</title>
        <authorList>
            <person name="Chunag S.C."/>
            <person name="Dobhal S."/>
            <person name="Alvarez A."/>
            <person name="Arif M."/>
        </authorList>
    </citation>
    <scope>NUCLEOTIDE SEQUENCE [LARGE SCALE GENOMIC DNA]</scope>
    <source>
        <strain evidence="1 2">A5586</strain>
    </source>
</reference>
<evidence type="ECO:0008006" key="3">
    <source>
        <dbReference type="Google" id="ProtNLM"/>
    </source>
</evidence>
<organism evidence="1 2">
    <name type="scientific">Stenotrophomonas oahuensis</name>
    <dbReference type="NCBI Taxonomy" id="3003271"/>
    <lineage>
        <taxon>Bacteria</taxon>
        <taxon>Pseudomonadati</taxon>
        <taxon>Pseudomonadota</taxon>
        <taxon>Gammaproteobacteria</taxon>
        <taxon>Lysobacterales</taxon>
        <taxon>Lysobacteraceae</taxon>
        <taxon>Stenotrophomonas</taxon>
    </lineage>
</organism>